<organism evidence="1 2">
    <name type="scientific">Bacillus toyonensis</name>
    <dbReference type="NCBI Taxonomy" id="155322"/>
    <lineage>
        <taxon>Bacteria</taxon>
        <taxon>Bacillati</taxon>
        <taxon>Bacillota</taxon>
        <taxon>Bacilli</taxon>
        <taxon>Bacillales</taxon>
        <taxon>Bacillaceae</taxon>
        <taxon>Bacillus</taxon>
        <taxon>Bacillus cereus group</taxon>
    </lineage>
</organism>
<gene>
    <name evidence="1" type="ORF">COF40_22960</name>
</gene>
<evidence type="ECO:0000313" key="1">
    <source>
        <dbReference type="EMBL" id="PHD65367.1"/>
    </source>
</evidence>
<comment type="caution">
    <text evidence="1">The sequence shown here is derived from an EMBL/GenBank/DDBJ whole genome shotgun (WGS) entry which is preliminary data.</text>
</comment>
<proteinExistence type="predicted"/>
<sequence>MFLPITTFDRFRWLGNVAFSSEKTSRNRVLSRAEESNVNLCKNKYIDSVNNIHQKINVNSLDYSDNRILGRAEPHSTIVITSSDMYVGSGRVNKYGEFKIYTKDYLEGDLVIEIQLIMGGFYQESIMINKIGLFLFSAK</sequence>
<name>A0A2B5X9A3_9BACI</name>
<evidence type="ECO:0008006" key="3">
    <source>
        <dbReference type="Google" id="ProtNLM"/>
    </source>
</evidence>
<dbReference type="AlphaFoldDB" id="A0A2B5X9A3"/>
<dbReference type="EMBL" id="NUSQ01000119">
    <property type="protein sequence ID" value="PHD65367.1"/>
    <property type="molecule type" value="Genomic_DNA"/>
</dbReference>
<dbReference type="RefSeq" id="WP_100064007.1">
    <property type="nucleotide sequence ID" value="NZ_NUSQ01000119.1"/>
</dbReference>
<protein>
    <recommendedName>
        <fullName evidence="3">Bacterial Ig domain-containing protein</fullName>
    </recommendedName>
</protein>
<accession>A0A2B5X9A3</accession>
<evidence type="ECO:0000313" key="2">
    <source>
        <dbReference type="Proteomes" id="UP000225997"/>
    </source>
</evidence>
<dbReference type="Proteomes" id="UP000225997">
    <property type="component" value="Unassembled WGS sequence"/>
</dbReference>
<reference evidence="1 2" key="1">
    <citation type="submission" date="2017-09" db="EMBL/GenBank/DDBJ databases">
        <title>Large-scale bioinformatics analysis of Bacillus genomes uncovers conserved roles of natural products in bacterial physiology.</title>
        <authorList>
            <consortium name="Agbiome Team Llc"/>
            <person name="Bleich R.M."/>
            <person name="Grubbs K.J."/>
            <person name="Santa Maria K.C."/>
            <person name="Allen S.E."/>
            <person name="Farag S."/>
            <person name="Shank E.A."/>
            <person name="Bowers A."/>
        </authorList>
    </citation>
    <scope>NUCLEOTIDE SEQUENCE [LARGE SCALE GENOMIC DNA]</scope>
    <source>
        <strain evidence="1 2">AFS044250</strain>
    </source>
</reference>